<dbReference type="GO" id="GO:0016887">
    <property type="term" value="F:ATP hydrolysis activity"/>
    <property type="evidence" value="ECO:0007669"/>
    <property type="project" value="InterPro"/>
</dbReference>
<sequence>MPASDAEAFNSDRTSENRLLLSLTSVSKTYITGDVSVPVLRDVDLEIYPGEFLVIVGPSGSGKSTLLNIVGGIDVPSSGDVYFYSQNLSQFTEMELTRYRRKHIGFVFQFYNLVPTLTARENVIVSADISDSPMSPDKALKLVGLEHRSDHFPSQLSGGEQQRVAIARALVKNPELLLCDEPTGALDLNTGRMILEVLGNLNRELGMTVVIITHNSAIGEMAERIIRIGSGTIAETKVNSHPVAANQVTW</sequence>
<dbReference type="GO" id="GO:0022857">
    <property type="term" value="F:transmembrane transporter activity"/>
    <property type="evidence" value="ECO:0007669"/>
    <property type="project" value="TreeGrafter"/>
</dbReference>
<evidence type="ECO:0000256" key="3">
    <source>
        <dbReference type="ARBA" id="ARBA00022840"/>
    </source>
</evidence>
<name>A0A517VQ14_9PLAN</name>
<keyword evidence="6" id="KW-0378">Hydrolase</keyword>
<dbReference type="PROSITE" id="PS50893">
    <property type="entry name" value="ABC_TRANSPORTER_2"/>
    <property type="match status" value="1"/>
</dbReference>
<accession>A0A517VQ14</accession>
<dbReference type="RefSeq" id="WP_144980981.1">
    <property type="nucleotide sequence ID" value="NZ_CP037920.1"/>
</dbReference>
<gene>
    <name evidence="6" type="primary">lolD_2</name>
    <name evidence="6" type="ORF">V144x_05470</name>
</gene>
<dbReference type="AlphaFoldDB" id="A0A517VQ14"/>
<dbReference type="GO" id="GO:0005886">
    <property type="term" value="C:plasma membrane"/>
    <property type="evidence" value="ECO:0007669"/>
    <property type="project" value="TreeGrafter"/>
</dbReference>
<dbReference type="InterPro" id="IPR017871">
    <property type="entry name" value="ABC_transporter-like_CS"/>
</dbReference>
<dbReference type="InterPro" id="IPR003593">
    <property type="entry name" value="AAA+_ATPase"/>
</dbReference>
<organism evidence="6 7">
    <name type="scientific">Gimesia aquarii</name>
    <dbReference type="NCBI Taxonomy" id="2527964"/>
    <lineage>
        <taxon>Bacteria</taxon>
        <taxon>Pseudomonadati</taxon>
        <taxon>Planctomycetota</taxon>
        <taxon>Planctomycetia</taxon>
        <taxon>Planctomycetales</taxon>
        <taxon>Planctomycetaceae</taxon>
        <taxon>Gimesia</taxon>
    </lineage>
</organism>
<keyword evidence="3 6" id="KW-0067">ATP-binding</keyword>
<dbReference type="InterPro" id="IPR027417">
    <property type="entry name" value="P-loop_NTPase"/>
</dbReference>
<evidence type="ECO:0000313" key="7">
    <source>
        <dbReference type="Proteomes" id="UP000318704"/>
    </source>
</evidence>
<dbReference type="GO" id="GO:0098796">
    <property type="term" value="C:membrane protein complex"/>
    <property type="evidence" value="ECO:0007669"/>
    <property type="project" value="UniProtKB-ARBA"/>
</dbReference>
<dbReference type="PROSITE" id="PS00211">
    <property type="entry name" value="ABC_TRANSPORTER_1"/>
    <property type="match status" value="1"/>
</dbReference>
<proteinExistence type="inferred from homology"/>
<evidence type="ECO:0000256" key="2">
    <source>
        <dbReference type="ARBA" id="ARBA00022741"/>
    </source>
</evidence>
<reference evidence="6 7" key="1">
    <citation type="submission" date="2019-03" db="EMBL/GenBank/DDBJ databases">
        <title>Deep-cultivation of Planctomycetes and their phenomic and genomic characterization uncovers novel biology.</title>
        <authorList>
            <person name="Wiegand S."/>
            <person name="Jogler M."/>
            <person name="Boedeker C."/>
            <person name="Pinto D."/>
            <person name="Vollmers J."/>
            <person name="Rivas-Marin E."/>
            <person name="Kohn T."/>
            <person name="Peeters S.H."/>
            <person name="Heuer A."/>
            <person name="Rast P."/>
            <person name="Oberbeckmann S."/>
            <person name="Bunk B."/>
            <person name="Jeske O."/>
            <person name="Meyerdierks A."/>
            <person name="Storesund J.E."/>
            <person name="Kallscheuer N."/>
            <person name="Luecker S."/>
            <person name="Lage O.M."/>
            <person name="Pohl T."/>
            <person name="Merkel B.J."/>
            <person name="Hornburger P."/>
            <person name="Mueller R.-W."/>
            <person name="Bruemmer F."/>
            <person name="Labrenz M."/>
            <person name="Spormann A.M."/>
            <person name="Op den Camp H."/>
            <person name="Overmann J."/>
            <person name="Amann R."/>
            <person name="Jetten M.S.M."/>
            <person name="Mascher T."/>
            <person name="Medema M.H."/>
            <person name="Devos D.P."/>
            <person name="Kaster A.-K."/>
            <person name="Ovreas L."/>
            <person name="Rohde M."/>
            <person name="Galperin M.Y."/>
            <person name="Jogler C."/>
        </authorList>
    </citation>
    <scope>NUCLEOTIDE SEQUENCE [LARGE SCALE GENOMIC DNA]</scope>
    <source>
        <strain evidence="6 7">V144</strain>
    </source>
</reference>
<dbReference type="InterPro" id="IPR017911">
    <property type="entry name" value="MacB-like_ATP-bd"/>
</dbReference>
<dbReference type="GO" id="GO:0005524">
    <property type="term" value="F:ATP binding"/>
    <property type="evidence" value="ECO:0007669"/>
    <property type="project" value="UniProtKB-KW"/>
</dbReference>
<feature type="domain" description="ABC transporter" evidence="5">
    <location>
        <begin position="21"/>
        <end position="247"/>
    </location>
</feature>
<dbReference type="PANTHER" id="PTHR24220:SF686">
    <property type="entry name" value="BLL7988 PROTEIN"/>
    <property type="match status" value="1"/>
</dbReference>
<dbReference type="Proteomes" id="UP000318704">
    <property type="component" value="Chromosome"/>
</dbReference>
<evidence type="ECO:0000313" key="6">
    <source>
        <dbReference type="EMBL" id="QDT95108.1"/>
    </source>
</evidence>
<dbReference type="KEGG" id="gaw:V144x_05470"/>
<dbReference type="CDD" id="cd03255">
    <property type="entry name" value="ABC_MJ0796_LolCDE_FtsE"/>
    <property type="match status" value="1"/>
</dbReference>
<protein>
    <submittedName>
        <fullName evidence="6">Lipoprotein-releasing system ATP-binding protein LolD</fullName>
        <ecNumber evidence="6">3.6.3.-</ecNumber>
    </submittedName>
</protein>
<dbReference type="SUPFAM" id="SSF52540">
    <property type="entry name" value="P-loop containing nucleoside triphosphate hydrolases"/>
    <property type="match status" value="1"/>
</dbReference>
<keyword evidence="6" id="KW-0449">Lipoprotein</keyword>
<dbReference type="SMART" id="SM00382">
    <property type="entry name" value="AAA"/>
    <property type="match status" value="1"/>
</dbReference>
<comment type="similarity">
    <text evidence="4">Belongs to the ABC transporter superfamily. Macrolide exporter (TC 3.A.1.122) family.</text>
</comment>
<dbReference type="EMBL" id="CP037920">
    <property type="protein sequence ID" value="QDT95108.1"/>
    <property type="molecule type" value="Genomic_DNA"/>
</dbReference>
<evidence type="ECO:0000256" key="1">
    <source>
        <dbReference type="ARBA" id="ARBA00022448"/>
    </source>
</evidence>
<dbReference type="InterPro" id="IPR015854">
    <property type="entry name" value="ABC_transpr_LolD-like"/>
</dbReference>
<dbReference type="EC" id="3.6.3.-" evidence="6"/>
<dbReference type="Gene3D" id="3.40.50.300">
    <property type="entry name" value="P-loop containing nucleotide triphosphate hydrolases"/>
    <property type="match status" value="1"/>
</dbReference>
<evidence type="ECO:0000259" key="5">
    <source>
        <dbReference type="PROSITE" id="PS50893"/>
    </source>
</evidence>
<dbReference type="Pfam" id="PF00005">
    <property type="entry name" value="ABC_tran"/>
    <property type="match status" value="1"/>
</dbReference>
<dbReference type="PANTHER" id="PTHR24220">
    <property type="entry name" value="IMPORT ATP-BINDING PROTEIN"/>
    <property type="match status" value="1"/>
</dbReference>
<keyword evidence="2" id="KW-0547">Nucleotide-binding</keyword>
<keyword evidence="1" id="KW-0813">Transport</keyword>
<evidence type="ECO:0000256" key="4">
    <source>
        <dbReference type="ARBA" id="ARBA00038388"/>
    </source>
</evidence>
<dbReference type="FunFam" id="3.40.50.300:FF:000032">
    <property type="entry name" value="Export ABC transporter ATP-binding protein"/>
    <property type="match status" value="1"/>
</dbReference>
<dbReference type="InterPro" id="IPR003439">
    <property type="entry name" value="ABC_transporter-like_ATP-bd"/>
</dbReference>